<dbReference type="AlphaFoldDB" id="A0A1R3KRA5"/>
<accession>A0A1R3KRA5</accession>
<dbReference type="EMBL" id="AWUE01012300">
    <property type="protein sequence ID" value="OMP09600.1"/>
    <property type="molecule type" value="Genomic_DNA"/>
</dbReference>
<evidence type="ECO:0000313" key="1">
    <source>
        <dbReference type="EMBL" id="OMP09600.1"/>
    </source>
</evidence>
<protein>
    <submittedName>
        <fullName evidence="1">Uncharacterized protein</fullName>
    </submittedName>
</protein>
<proteinExistence type="predicted"/>
<gene>
    <name evidence="1" type="ORF">COLO4_05315</name>
</gene>
<dbReference type="Proteomes" id="UP000187203">
    <property type="component" value="Unassembled WGS sequence"/>
</dbReference>
<organism evidence="1 2">
    <name type="scientific">Corchorus olitorius</name>
    <dbReference type="NCBI Taxonomy" id="93759"/>
    <lineage>
        <taxon>Eukaryota</taxon>
        <taxon>Viridiplantae</taxon>
        <taxon>Streptophyta</taxon>
        <taxon>Embryophyta</taxon>
        <taxon>Tracheophyta</taxon>
        <taxon>Spermatophyta</taxon>
        <taxon>Magnoliopsida</taxon>
        <taxon>eudicotyledons</taxon>
        <taxon>Gunneridae</taxon>
        <taxon>Pentapetalae</taxon>
        <taxon>rosids</taxon>
        <taxon>malvids</taxon>
        <taxon>Malvales</taxon>
        <taxon>Malvaceae</taxon>
        <taxon>Grewioideae</taxon>
        <taxon>Apeibeae</taxon>
        <taxon>Corchorus</taxon>
    </lineage>
</organism>
<reference evidence="2" key="1">
    <citation type="submission" date="2013-09" db="EMBL/GenBank/DDBJ databases">
        <title>Corchorus olitorius genome sequencing.</title>
        <authorList>
            <person name="Alam M."/>
            <person name="Haque M.S."/>
            <person name="Islam M.S."/>
            <person name="Emdad E.M."/>
            <person name="Islam M.M."/>
            <person name="Ahmed B."/>
            <person name="Halim A."/>
            <person name="Hossen Q.M.M."/>
            <person name="Hossain M.Z."/>
            <person name="Ahmed R."/>
            <person name="Khan M.M."/>
            <person name="Islam R."/>
            <person name="Rashid M.M."/>
            <person name="Khan S.A."/>
            <person name="Rahman M.S."/>
            <person name="Alam M."/>
            <person name="Yahiya A.S."/>
            <person name="Khan M.S."/>
            <person name="Azam M.S."/>
            <person name="Haque T."/>
            <person name="Lashkar M.Z.H."/>
            <person name="Akhand A.I."/>
            <person name="Morshed G."/>
            <person name="Roy S."/>
            <person name="Uddin K.S."/>
            <person name="Rabeya T."/>
            <person name="Hossain A.S."/>
            <person name="Chowdhury A."/>
            <person name="Snigdha A.R."/>
            <person name="Mortoza M.S."/>
            <person name="Matin S.A."/>
            <person name="Hoque S.M.E."/>
            <person name="Islam M.K."/>
            <person name="Roy D.K."/>
            <person name="Haider R."/>
            <person name="Moosa M.M."/>
            <person name="Elias S.M."/>
            <person name="Hasan A.M."/>
            <person name="Jahan S."/>
            <person name="Shafiuddin M."/>
            <person name="Mahmood N."/>
            <person name="Shommy N.S."/>
        </authorList>
    </citation>
    <scope>NUCLEOTIDE SEQUENCE [LARGE SCALE GENOMIC DNA]</scope>
    <source>
        <strain evidence="2">cv. O-4</strain>
    </source>
</reference>
<name>A0A1R3KRA5_9ROSI</name>
<sequence length="209" mass="23599">MTDSRVLCEESSALVDRYAWGAAMLAALHRFWRTTKEITLISQIIFIFSGNGNSTLGYLKNFLPPPYAFTSLLSMEKVFIMEYIPLTASLILHPLSEPNPEVIKQDKQGRPMGFPFLLGWHHNIFVGAKKVKASPTVKKVKKYFKNLMAAELNGVPTLGCLKIFLPPPYDQQVRLELAFTFLLSMEKAILHELEVCNGILLADSRLIQK</sequence>
<keyword evidence="2" id="KW-1185">Reference proteome</keyword>
<evidence type="ECO:0000313" key="2">
    <source>
        <dbReference type="Proteomes" id="UP000187203"/>
    </source>
</evidence>
<comment type="caution">
    <text evidence="1">The sequence shown here is derived from an EMBL/GenBank/DDBJ whole genome shotgun (WGS) entry which is preliminary data.</text>
</comment>
<dbReference type="OrthoDB" id="10592112at2759"/>